<dbReference type="OrthoDB" id="182039at2"/>
<dbReference type="RefSeq" id="WP_142000868.1">
    <property type="nucleotide sequence ID" value="NZ_VFML01000001.1"/>
</dbReference>
<dbReference type="GO" id="GO:0016740">
    <property type="term" value="F:transferase activity"/>
    <property type="evidence" value="ECO:0007669"/>
    <property type="project" value="UniProtKB-KW"/>
</dbReference>
<reference evidence="2 3" key="1">
    <citation type="submission" date="2019-06" db="EMBL/GenBank/DDBJ databases">
        <title>Sequencing the genomes of 1000 actinobacteria strains.</title>
        <authorList>
            <person name="Klenk H.-P."/>
        </authorList>
    </citation>
    <scope>NUCLEOTIDE SEQUENCE [LARGE SCALE GENOMIC DNA]</scope>
    <source>
        <strain evidence="2 3">DSM 45679</strain>
    </source>
</reference>
<organism evidence="2 3">
    <name type="scientific">Amycolatopsis cihanbeyliensis</name>
    <dbReference type="NCBI Taxonomy" id="1128664"/>
    <lineage>
        <taxon>Bacteria</taxon>
        <taxon>Bacillati</taxon>
        <taxon>Actinomycetota</taxon>
        <taxon>Actinomycetes</taxon>
        <taxon>Pseudonocardiales</taxon>
        <taxon>Pseudonocardiaceae</taxon>
        <taxon>Amycolatopsis</taxon>
    </lineage>
</organism>
<sequence>MNDNLTAATEEERLLLAPIRTVGDLLESGAVSPVELTEAALGRIERLDPGLQAFAHVAGEQALDAARAAAERIAGGRRRGPLDGIVVAVKDCAAVRELPLEAGSAVLRGNIAGQDAATVTALKAAGAIIVGKTTLDEFTLTTVGPARNPLDGELTAGGSSGGSAVAVRAGLCSAALGTDTGGSVRIPAECCGITGLKPTHGLLPTEGIIPLAPSLDHPGVLARSVADTALVLEALLPARPSGLDAALTGGENRYRIGVPAGLDCDPAAWQAFCTAVEHARGRGAEVSTVELPDLEQLGQAHWTILSSELATYHLRRFGTEEDRYQQPMRDAIAAGSAVTVADYLAAQEQRGRLRARVNELLDGVDLLAMPTLTCAVPRRDAAADPTAAMVRLTSLFNHTGHPALSVPPSTATGDRPAGIQLVGRHFTERALLAAADTFVQLL</sequence>
<accession>A0A542DQD5</accession>
<dbReference type="EMBL" id="VFML01000001">
    <property type="protein sequence ID" value="TQJ05318.1"/>
    <property type="molecule type" value="Genomic_DNA"/>
</dbReference>
<dbReference type="Proteomes" id="UP000320876">
    <property type="component" value="Unassembled WGS sequence"/>
</dbReference>
<evidence type="ECO:0000313" key="3">
    <source>
        <dbReference type="Proteomes" id="UP000320876"/>
    </source>
</evidence>
<dbReference type="InterPro" id="IPR000120">
    <property type="entry name" value="Amidase"/>
</dbReference>
<dbReference type="SUPFAM" id="SSF75304">
    <property type="entry name" value="Amidase signature (AS) enzymes"/>
    <property type="match status" value="1"/>
</dbReference>
<keyword evidence="3" id="KW-1185">Reference proteome</keyword>
<proteinExistence type="predicted"/>
<protein>
    <submittedName>
        <fullName evidence="2">Aspartyl-tRNA(Asn)/glutamyl-tRNA(Gln) amidotransferase subunit A</fullName>
    </submittedName>
</protein>
<evidence type="ECO:0000313" key="2">
    <source>
        <dbReference type="EMBL" id="TQJ05318.1"/>
    </source>
</evidence>
<feature type="domain" description="Amidase" evidence="1">
    <location>
        <begin position="35"/>
        <end position="432"/>
    </location>
</feature>
<dbReference type="PANTHER" id="PTHR11895">
    <property type="entry name" value="TRANSAMIDASE"/>
    <property type="match status" value="1"/>
</dbReference>
<name>A0A542DQD5_AMYCI</name>
<dbReference type="Gene3D" id="3.90.1300.10">
    <property type="entry name" value="Amidase signature (AS) domain"/>
    <property type="match status" value="1"/>
</dbReference>
<evidence type="ECO:0000259" key="1">
    <source>
        <dbReference type="Pfam" id="PF01425"/>
    </source>
</evidence>
<dbReference type="PANTHER" id="PTHR11895:SF176">
    <property type="entry name" value="AMIDASE AMID-RELATED"/>
    <property type="match status" value="1"/>
</dbReference>
<dbReference type="Pfam" id="PF01425">
    <property type="entry name" value="Amidase"/>
    <property type="match status" value="1"/>
</dbReference>
<dbReference type="InterPro" id="IPR023631">
    <property type="entry name" value="Amidase_dom"/>
</dbReference>
<keyword evidence="2" id="KW-0808">Transferase</keyword>
<dbReference type="InterPro" id="IPR036928">
    <property type="entry name" value="AS_sf"/>
</dbReference>
<dbReference type="AlphaFoldDB" id="A0A542DQD5"/>
<gene>
    <name evidence="2" type="ORF">FB471_5146</name>
</gene>
<comment type="caution">
    <text evidence="2">The sequence shown here is derived from an EMBL/GenBank/DDBJ whole genome shotgun (WGS) entry which is preliminary data.</text>
</comment>